<name>G3TS90_LOXAF</name>
<dbReference type="AlphaFoldDB" id="G3TS90"/>
<dbReference type="Proteomes" id="UP000007646">
    <property type="component" value="Unassembled WGS sequence"/>
</dbReference>
<organism evidence="1 2">
    <name type="scientific">Loxodonta africana</name>
    <name type="common">African elephant</name>
    <dbReference type="NCBI Taxonomy" id="9785"/>
    <lineage>
        <taxon>Eukaryota</taxon>
        <taxon>Metazoa</taxon>
        <taxon>Chordata</taxon>
        <taxon>Craniata</taxon>
        <taxon>Vertebrata</taxon>
        <taxon>Euteleostomi</taxon>
        <taxon>Mammalia</taxon>
        <taxon>Eutheria</taxon>
        <taxon>Afrotheria</taxon>
        <taxon>Proboscidea</taxon>
        <taxon>Elephantidae</taxon>
        <taxon>Loxodonta</taxon>
    </lineage>
</organism>
<evidence type="ECO:0000313" key="1">
    <source>
        <dbReference type="Ensembl" id="ENSLAFP00000018448.1"/>
    </source>
</evidence>
<accession>G3TS90</accession>
<reference evidence="1" key="3">
    <citation type="submission" date="2025-09" db="UniProtKB">
        <authorList>
            <consortium name="Ensembl"/>
        </authorList>
    </citation>
    <scope>IDENTIFICATION</scope>
    <source>
        <strain evidence="1">Isolate ISIS603380</strain>
    </source>
</reference>
<protein>
    <submittedName>
        <fullName evidence="1">Uncharacterized protein</fullName>
    </submittedName>
</protein>
<proteinExistence type="predicted"/>
<reference evidence="1" key="2">
    <citation type="submission" date="2025-08" db="UniProtKB">
        <authorList>
            <consortium name="Ensembl"/>
        </authorList>
    </citation>
    <scope>IDENTIFICATION</scope>
    <source>
        <strain evidence="1">Isolate ISIS603380</strain>
    </source>
</reference>
<dbReference type="InParanoid" id="G3TS90"/>
<keyword evidence="2" id="KW-1185">Reference proteome</keyword>
<sequence>PFPDRRIATHSLYITLELLSLQKVG</sequence>
<dbReference type="Ensembl" id="ENSLAFT00000032280.1">
    <property type="protein sequence ID" value="ENSLAFP00000018448.1"/>
    <property type="gene ID" value="ENSLAFG00000026686.1"/>
</dbReference>
<evidence type="ECO:0000313" key="2">
    <source>
        <dbReference type="Proteomes" id="UP000007646"/>
    </source>
</evidence>
<reference evidence="1 2" key="1">
    <citation type="submission" date="2009-06" db="EMBL/GenBank/DDBJ databases">
        <title>The Genome Sequence of Loxodonta africana (African elephant).</title>
        <authorList>
            <person name="Di Palma F."/>
            <person name="Heiman D."/>
            <person name="Young S."/>
            <person name="Johnson J."/>
            <person name="Lander E.S."/>
            <person name="Lindblad-Toh K."/>
        </authorList>
    </citation>
    <scope>NUCLEOTIDE SEQUENCE [LARGE SCALE GENOMIC DNA]</scope>
    <source>
        <strain evidence="1 2">Isolate ISIS603380</strain>
    </source>
</reference>
<dbReference type="HOGENOM" id="CLU_3420566_0_0_1"/>